<evidence type="ECO:0000256" key="2">
    <source>
        <dbReference type="ARBA" id="ARBA00021004"/>
    </source>
</evidence>
<keyword evidence="10" id="KW-0406">Ion transport</keyword>
<protein>
    <recommendedName>
        <fullName evidence="2">Leukotoxin translocation ATP-binding protein LktB</fullName>
        <ecNumber evidence="1">7.4.2.5</ecNumber>
    </recommendedName>
</protein>
<dbReference type="RefSeq" id="WP_006249162.1">
    <property type="nucleotide sequence ID" value="NZ_CP011098.1"/>
</dbReference>
<dbReference type="InterPro" id="IPR003439">
    <property type="entry name" value="ABC_transporter-like_ATP-bd"/>
</dbReference>
<feature type="domain" description="ABC transporter" evidence="14">
    <location>
        <begin position="28"/>
        <end position="244"/>
    </location>
</feature>
<comment type="catalytic activity">
    <reaction evidence="13">
        <text>ATP + H2O + proteinSide 1 = ADP + phosphate + proteinSide 2.</text>
        <dbReference type="EC" id="7.4.2.5"/>
    </reaction>
</comment>
<dbReference type="Gene3D" id="3.40.50.300">
    <property type="entry name" value="P-loop containing nucleotide triphosphate hydrolases"/>
    <property type="match status" value="1"/>
</dbReference>
<dbReference type="Pfam" id="PF00005">
    <property type="entry name" value="ABC_tran"/>
    <property type="match status" value="1"/>
</dbReference>
<keyword evidence="15" id="KW-0378">Hydrolase</keyword>
<evidence type="ECO:0000256" key="11">
    <source>
        <dbReference type="ARBA" id="ARBA00023136"/>
    </source>
</evidence>
<dbReference type="KEGG" id="mhay:VK67_06075"/>
<dbReference type="NCBIfam" id="NF007090">
    <property type="entry name" value="PRK09544.1"/>
    <property type="match status" value="1"/>
</dbReference>
<evidence type="ECO:0000256" key="6">
    <source>
        <dbReference type="ARBA" id="ARBA00022833"/>
    </source>
</evidence>
<dbReference type="PANTHER" id="PTHR42734">
    <property type="entry name" value="METAL TRANSPORT SYSTEM ATP-BINDING PROTEIN TM_0124-RELATED"/>
    <property type="match status" value="1"/>
</dbReference>
<dbReference type="SUPFAM" id="SSF52540">
    <property type="entry name" value="P-loop containing nucleoside triphosphate hydrolases"/>
    <property type="match status" value="1"/>
</dbReference>
<dbReference type="KEGG" id="mhaq:WC39_06070"/>
<dbReference type="InterPro" id="IPR017871">
    <property type="entry name" value="ABC_transporter-like_CS"/>
</dbReference>
<evidence type="ECO:0000256" key="10">
    <source>
        <dbReference type="ARBA" id="ARBA00023065"/>
    </source>
</evidence>
<dbReference type="InterPro" id="IPR003593">
    <property type="entry name" value="AAA+_ATPase"/>
</dbReference>
<sequence>MKIHHLKPNLNTTTFELFKQNLSATSLVSLENIEVSFNGQKALQNINLSIYPNSITTIVGPNGGGKSTLLKILLKLLSPNKGKVIHQKGLKIGYVPQKLHLEPSMPITVYRFLALKPHTTKEMINQALDLFSITHLTENSMQKLSGGELQRVLLARAILDRPQLLVLDEPMQGVDIIGQTELYQLLNKTRDLLNCAILMVSHDLNIVMANTDEVLCINKHICCAGSPEVITHDPSFIHFFGDQFARNVAFYSHKHNHHHNLHGDICLGECSCEH</sequence>
<dbReference type="GO" id="GO:0016887">
    <property type="term" value="F:ATP hydrolysis activity"/>
    <property type="evidence" value="ECO:0007669"/>
    <property type="project" value="InterPro"/>
</dbReference>
<dbReference type="GO" id="GO:0006829">
    <property type="term" value="P:zinc ion transport"/>
    <property type="evidence" value="ECO:0007669"/>
    <property type="project" value="UniProtKB-KW"/>
</dbReference>
<dbReference type="FunFam" id="3.40.50.300:FF:000392">
    <property type="entry name" value="Zinc import ATP-binding protein ZnuC"/>
    <property type="match status" value="1"/>
</dbReference>
<dbReference type="EMBL" id="UGPL01000007">
    <property type="protein sequence ID" value="STY91713.1"/>
    <property type="molecule type" value="Genomic_DNA"/>
</dbReference>
<evidence type="ECO:0000259" key="14">
    <source>
        <dbReference type="PROSITE" id="PS50893"/>
    </source>
</evidence>
<dbReference type="AlphaFoldDB" id="A0A378PUV1"/>
<keyword evidence="6" id="KW-0862">Zinc</keyword>
<dbReference type="PROSITE" id="PS00211">
    <property type="entry name" value="ABC_TRANSPORTER_1"/>
    <property type="match status" value="1"/>
</dbReference>
<dbReference type="PANTHER" id="PTHR42734:SF9">
    <property type="entry name" value="ZINC IMPORT ATP-BINDING PROTEIN ZNUC"/>
    <property type="match status" value="1"/>
</dbReference>
<gene>
    <name evidence="15" type="primary">znuC</name>
    <name evidence="15" type="ORF">NCTC9380_02967</name>
</gene>
<evidence type="ECO:0000256" key="13">
    <source>
        <dbReference type="ARBA" id="ARBA00034068"/>
    </source>
</evidence>
<evidence type="ECO:0000256" key="1">
    <source>
        <dbReference type="ARBA" id="ARBA00012048"/>
    </source>
</evidence>
<keyword evidence="5" id="KW-0547">Nucleotide-binding</keyword>
<dbReference type="PROSITE" id="PS50893">
    <property type="entry name" value="ABC_TRANSPORTER_2"/>
    <property type="match status" value="1"/>
</dbReference>
<keyword evidence="11" id="KW-0472">Membrane</keyword>
<name>A0A378PUV1_MANHA</name>
<evidence type="ECO:0000256" key="4">
    <source>
        <dbReference type="ARBA" id="ARBA00022475"/>
    </source>
</evidence>
<evidence type="ECO:0000256" key="3">
    <source>
        <dbReference type="ARBA" id="ARBA00022448"/>
    </source>
</evidence>
<organism evidence="15 16">
    <name type="scientific">Mannheimia haemolytica</name>
    <name type="common">Pasteurella haemolytica</name>
    <dbReference type="NCBI Taxonomy" id="75985"/>
    <lineage>
        <taxon>Bacteria</taxon>
        <taxon>Pseudomonadati</taxon>
        <taxon>Pseudomonadota</taxon>
        <taxon>Gammaproteobacteria</taxon>
        <taxon>Pasteurellales</taxon>
        <taxon>Pasteurellaceae</taxon>
        <taxon>Mannheimia</taxon>
    </lineage>
</organism>
<evidence type="ECO:0000256" key="5">
    <source>
        <dbReference type="ARBA" id="ARBA00022741"/>
    </source>
</evidence>
<evidence type="ECO:0000313" key="16">
    <source>
        <dbReference type="Proteomes" id="UP000254031"/>
    </source>
</evidence>
<proteinExistence type="predicted"/>
<evidence type="ECO:0000256" key="12">
    <source>
        <dbReference type="ARBA" id="ARBA00024829"/>
    </source>
</evidence>
<comment type="function">
    <text evidence="12">Part of the ABC transporter complex LktBD involved in leukotoxin export. Transmembrane domains (TMD) form a pore in the inner membrane and the ATP-binding domain (NBD) is responsible for energy generation.</text>
</comment>
<evidence type="ECO:0000256" key="9">
    <source>
        <dbReference type="ARBA" id="ARBA00022967"/>
    </source>
</evidence>
<dbReference type="Proteomes" id="UP000254031">
    <property type="component" value="Unassembled WGS sequence"/>
</dbReference>
<keyword evidence="8" id="KW-0864">Zinc transport</keyword>
<dbReference type="GeneID" id="67368867"/>
<dbReference type="InterPro" id="IPR027417">
    <property type="entry name" value="P-loop_NTPase"/>
</dbReference>
<evidence type="ECO:0000313" key="15">
    <source>
        <dbReference type="EMBL" id="STY91713.1"/>
    </source>
</evidence>
<dbReference type="GO" id="GO:0010043">
    <property type="term" value="P:response to zinc ion"/>
    <property type="evidence" value="ECO:0007669"/>
    <property type="project" value="TreeGrafter"/>
</dbReference>
<evidence type="ECO:0000256" key="8">
    <source>
        <dbReference type="ARBA" id="ARBA00022906"/>
    </source>
</evidence>
<keyword evidence="9" id="KW-1278">Translocase</keyword>
<keyword evidence="3" id="KW-0813">Transport</keyword>
<keyword evidence="7 15" id="KW-0067">ATP-binding</keyword>
<evidence type="ECO:0000256" key="7">
    <source>
        <dbReference type="ARBA" id="ARBA00022840"/>
    </source>
</evidence>
<dbReference type="GO" id="GO:0005524">
    <property type="term" value="F:ATP binding"/>
    <property type="evidence" value="ECO:0007669"/>
    <property type="project" value="UniProtKB-KW"/>
</dbReference>
<dbReference type="EC" id="7.4.2.5" evidence="1"/>
<reference evidence="15 16" key="1">
    <citation type="submission" date="2018-06" db="EMBL/GenBank/DDBJ databases">
        <authorList>
            <consortium name="Pathogen Informatics"/>
            <person name="Doyle S."/>
        </authorList>
    </citation>
    <scope>NUCLEOTIDE SEQUENCE [LARGE SCALE GENOMIC DNA]</scope>
    <source>
        <strain evidence="15 16">NCTC9380</strain>
    </source>
</reference>
<dbReference type="InterPro" id="IPR050153">
    <property type="entry name" value="Metal_Ion_Import_ABC"/>
</dbReference>
<keyword evidence="4" id="KW-1003">Cell membrane</keyword>
<accession>A0A378PUV1</accession>
<dbReference type="SMART" id="SM00382">
    <property type="entry name" value="AAA"/>
    <property type="match status" value="1"/>
</dbReference>